<evidence type="ECO:0000259" key="4">
    <source>
        <dbReference type="Pfam" id="PF18052"/>
    </source>
</evidence>
<dbReference type="InterPro" id="IPR032675">
    <property type="entry name" value="LRR_dom_sf"/>
</dbReference>
<evidence type="ECO:0000256" key="2">
    <source>
        <dbReference type="ARBA" id="ARBA00022741"/>
    </source>
</evidence>
<sequence length="238" mass="26882">MMSKPTTLRNIRAVLLDAEKRQVKDEAVKIWLEDLKGLAYDMDNVLDEWSSSILKVQIQGVDNALTHKKKVCSCSPFPCFPIRGIHLCHDIALKIGEINRRLDVIAQEKDRTLELANNSIEELPREIAQLIHLRYLNLSDNAWLKELPKAMCNLCNLQTLTLSKCWRLENLPQGLGKLINLRHLETDSTLIRVLPKGIGRLSSLRTLAEIAVVGDDDDDNSFKVGDLPNLNNLCGILQ</sequence>
<evidence type="ECO:0000313" key="6">
    <source>
        <dbReference type="EMBL" id="RVW58898.1"/>
    </source>
</evidence>
<dbReference type="Gene3D" id="1.20.5.4130">
    <property type="match status" value="1"/>
</dbReference>
<dbReference type="SUPFAM" id="SSF52058">
    <property type="entry name" value="L domain-like"/>
    <property type="match status" value="1"/>
</dbReference>
<evidence type="ECO:0000256" key="1">
    <source>
        <dbReference type="ARBA" id="ARBA00022737"/>
    </source>
</evidence>
<dbReference type="GO" id="GO:0006952">
    <property type="term" value="P:defense response"/>
    <property type="evidence" value="ECO:0007669"/>
    <property type="project" value="UniProtKB-KW"/>
</dbReference>
<keyword evidence="3" id="KW-0611">Plant defense</keyword>
<proteinExistence type="predicted"/>
<dbReference type="PANTHER" id="PTHR47186">
    <property type="entry name" value="LEUCINE-RICH REPEAT-CONTAINING PROTEIN 57"/>
    <property type="match status" value="1"/>
</dbReference>
<feature type="domain" description="Disease resistance N-terminal" evidence="4">
    <location>
        <begin position="6"/>
        <end position="57"/>
    </location>
</feature>
<evidence type="ECO:0000313" key="7">
    <source>
        <dbReference type="Proteomes" id="UP000288805"/>
    </source>
</evidence>
<name>A0A438FFZ8_VITVI</name>
<dbReference type="PANTHER" id="PTHR47186:SF3">
    <property type="entry name" value="OS09G0267800 PROTEIN"/>
    <property type="match status" value="1"/>
</dbReference>
<dbReference type="AlphaFoldDB" id="A0A438FFZ8"/>
<organism evidence="6 7">
    <name type="scientific">Vitis vinifera</name>
    <name type="common">Grape</name>
    <dbReference type="NCBI Taxonomy" id="29760"/>
    <lineage>
        <taxon>Eukaryota</taxon>
        <taxon>Viridiplantae</taxon>
        <taxon>Streptophyta</taxon>
        <taxon>Embryophyta</taxon>
        <taxon>Tracheophyta</taxon>
        <taxon>Spermatophyta</taxon>
        <taxon>Magnoliopsida</taxon>
        <taxon>eudicotyledons</taxon>
        <taxon>Gunneridae</taxon>
        <taxon>Pentapetalae</taxon>
        <taxon>rosids</taxon>
        <taxon>Vitales</taxon>
        <taxon>Vitaceae</taxon>
        <taxon>Viteae</taxon>
        <taxon>Vitis</taxon>
    </lineage>
</organism>
<keyword evidence="2" id="KW-0547">Nucleotide-binding</keyword>
<dbReference type="Pfam" id="PF18052">
    <property type="entry name" value="Rx_N"/>
    <property type="match status" value="1"/>
</dbReference>
<gene>
    <name evidence="6" type="primary">RGA4_20</name>
    <name evidence="6" type="ORF">CK203_104222</name>
</gene>
<keyword evidence="1" id="KW-0677">Repeat</keyword>
<comment type="caution">
    <text evidence="6">The sequence shown here is derived from an EMBL/GenBank/DDBJ whole genome shotgun (WGS) entry which is preliminary data.</text>
</comment>
<evidence type="ECO:0000256" key="3">
    <source>
        <dbReference type="ARBA" id="ARBA00022821"/>
    </source>
</evidence>
<accession>A0A438FFZ8</accession>
<dbReference type="InterPro" id="IPR041118">
    <property type="entry name" value="Rx_N"/>
</dbReference>
<reference evidence="6 7" key="1">
    <citation type="journal article" date="2018" name="PLoS Genet.">
        <title>Population sequencing reveals clonal diversity and ancestral inbreeding in the grapevine cultivar Chardonnay.</title>
        <authorList>
            <person name="Roach M.J."/>
            <person name="Johnson D.L."/>
            <person name="Bohlmann J."/>
            <person name="van Vuuren H.J."/>
            <person name="Jones S.J."/>
            <person name="Pretorius I.S."/>
            <person name="Schmidt S.A."/>
            <person name="Borneman A.R."/>
        </authorList>
    </citation>
    <scope>NUCLEOTIDE SEQUENCE [LARGE SCALE GENOMIC DNA]</scope>
    <source>
        <strain evidence="7">cv. Chardonnay</strain>
        <tissue evidence="6">Leaf</tissue>
    </source>
</reference>
<dbReference type="InterPro" id="IPR055414">
    <property type="entry name" value="LRR_R13L4/SHOC2-like"/>
</dbReference>
<dbReference type="EMBL" id="QGNW01000920">
    <property type="protein sequence ID" value="RVW58898.1"/>
    <property type="molecule type" value="Genomic_DNA"/>
</dbReference>
<dbReference type="Proteomes" id="UP000288805">
    <property type="component" value="Unassembled WGS sequence"/>
</dbReference>
<dbReference type="Pfam" id="PF23598">
    <property type="entry name" value="LRR_14"/>
    <property type="match status" value="1"/>
</dbReference>
<dbReference type="Gene3D" id="3.80.10.10">
    <property type="entry name" value="Ribonuclease Inhibitor"/>
    <property type="match status" value="1"/>
</dbReference>
<evidence type="ECO:0000259" key="5">
    <source>
        <dbReference type="Pfam" id="PF23598"/>
    </source>
</evidence>
<feature type="domain" description="Disease resistance R13L4/SHOC-2-like LRR" evidence="5">
    <location>
        <begin position="124"/>
        <end position="233"/>
    </location>
</feature>
<protein>
    <submittedName>
        <fullName evidence="6">Putative disease resistance protein RGA4</fullName>
    </submittedName>
</protein>
<dbReference type="GO" id="GO:0000166">
    <property type="term" value="F:nucleotide binding"/>
    <property type="evidence" value="ECO:0007669"/>
    <property type="project" value="UniProtKB-KW"/>
</dbReference>